<dbReference type="SMART" id="SM01133">
    <property type="entry name" value="DeoC"/>
    <property type="match status" value="1"/>
</dbReference>
<proteinExistence type="predicted"/>
<reference evidence="2" key="1">
    <citation type="submission" date="2017-02" db="EMBL/GenBank/DDBJ databases">
        <authorList>
            <person name="Varghese N."/>
            <person name="Submissions S."/>
        </authorList>
    </citation>
    <scope>NUCLEOTIDE SEQUENCE [LARGE SCALE GENOMIC DNA]</scope>
    <source>
        <strain evidence="2">ATCC 700200</strain>
    </source>
</reference>
<dbReference type="PANTHER" id="PTHR47916:SF1">
    <property type="entry name" value="3-HYDROXY-5-PHOSPHONOOXYPENTANE-2,4-DIONE THIOLASE"/>
    <property type="match status" value="1"/>
</dbReference>
<dbReference type="InterPro" id="IPR041720">
    <property type="entry name" value="FbaB-like"/>
</dbReference>
<accession>A0A1T4Y8I4</accession>
<dbReference type="InterPro" id="IPR050456">
    <property type="entry name" value="DeoC/FbaB_aldolase"/>
</dbReference>
<dbReference type="EMBL" id="FUYE01000008">
    <property type="protein sequence ID" value="SKA98132.1"/>
    <property type="molecule type" value="Genomic_DNA"/>
</dbReference>
<dbReference type="RefSeq" id="WP_217698975.1">
    <property type="nucleotide sequence ID" value="NZ_FUYE01000008.1"/>
</dbReference>
<evidence type="ECO:0000313" key="1">
    <source>
        <dbReference type="EMBL" id="SKA98132.1"/>
    </source>
</evidence>
<dbReference type="GO" id="GO:0004332">
    <property type="term" value="F:fructose-bisphosphate aldolase activity"/>
    <property type="evidence" value="ECO:0007669"/>
    <property type="project" value="InterPro"/>
</dbReference>
<dbReference type="STRING" id="48467.SAMN02745166_02687"/>
<sequence length="264" mass="28260">MNRQENLEIFFRDGKTVILPIDHAVAIPVPGMENPFALIDSVSPYVDGYVMNLGVAMRAADSMAGKGICLRTDVYNTRTTGEGAGSINVYGVEEAEVVGANAVMNMLYPNGFNERINFQECADIIRSSLDLDIPVIIEALPYGLGQSDKYTVENVAFAARLAAELGADVVKVPYPVDAKPGDFRKIVDQVWVPVIILGGASLNDDAALLKMTEDAMTEGAAGIAIGRNVWQHQNPAAIARSLSAVVHDDMSALEALALLKEPLA</sequence>
<dbReference type="Proteomes" id="UP000190774">
    <property type="component" value="Unassembled WGS sequence"/>
</dbReference>
<dbReference type="Gene3D" id="3.20.20.70">
    <property type="entry name" value="Aldolase class I"/>
    <property type="match status" value="1"/>
</dbReference>
<dbReference type="SUPFAM" id="SSF51569">
    <property type="entry name" value="Aldolase"/>
    <property type="match status" value="1"/>
</dbReference>
<protein>
    <submittedName>
        <fullName evidence="1">Fructose-bisphosphate aldolase, class I</fullName>
    </submittedName>
</protein>
<dbReference type="AlphaFoldDB" id="A0A1T4Y8I4"/>
<dbReference type="PANTHER" id="PTHR47916">
    <property type="entry name" value="FRUCTOSE-BISPHOSPHATE ALDOLASE CLASS 1"/>
    <property type="match status" value="1"/>
</dbReference>
<dbReference type="InterPro" id="IPR002915">
    <property type="entry name" value="DeoC/FbaB/LacD_aldolase"/>
</dbReference>
<name>A0A1T4Y8I4_9BACT</name>
<dbReference type="InterPro" id="IPR013785">
    <property type="entry name" value="Aldolase_TIM"/>
</dbReference>
<keyword evidence="2" id="KW-1185">Reference proteome</keyword>
<dbReference type="PIRSF" id="PIRSF038992">
    <property type="entry name" value="Aldolase_Ia"/>
    <property type="match status" value="1"/>
</dbReference>
<organism evidence="1 2">
    <name type="scientific">Prosthecobacter debontii</name>
    <dbReference type="NCBI Taxonomy" id="48467"/>
    <lineage>
        <taxon>Bacteria</taxon>
        <taxon>Pseudomonadati</taxon>
        <taxon>Verrucomicrobiota</taxon>
        <taxon>Verrucomicrobiia</taxon>
        <taxon>Verrucomicrobiales</taxon>
        <taxon>Verrucomicrobiaceae</taxon>
        <taxon>Prosthecobacter</taxon>
    </lineage>
</organism>
<evidence type="ECO:0000313" key="2">
    <source>
        <dbReference type="Proteomes" id="UP000190774"/>
    </source>
</evidence>
<dbReference type="Pfam" id="PF01791">
    <property type="entry name" value="DeoC"/>
    <property type="match status" value="1"/>
</dbReference>
<gene>
    <name evidence="1" type="ORF">SAMN02745166_02687</name>
</gene>